<protein>
    <submittedName>
        <fullName evidence="2">Uncharacterized protein</fullName>
    </submittedName>
</protein>
<proteinExistence type="predicted"/>
<name>A0A167QEI4_PENCH</name>
<dbReference type="Proteomes" id="UP000076449">
    <property type="component" value="Chromosome III"/>
</dbReference>
<feature type="region of interest" description="Disordered" evidence="1">
    <location>
        <begin position="299"/>
        <end position="318"/>
    </location>
</feature>
<evidence type="ECO:0000313" key="2">
    <source>
        <dbReference type="EMBL" id="KZN84662.1"/>
    </source>
</evidence>
<reference evidence="2" key="1">
    <citation type="journal article" date="2014" name="Genome Announc.">
        <title>Complete sequencing and chromosome-scale genome assembly of the industrial progenitor strain P2niaD18 from the penicillin producer Penicillium chrysogenum.</title>
        <authorList>
            <person name="Specht T."/>
            <person name="Dahlmann T.A."/>
            <person name="Zadra I."/>
            <person name="Kurnsteiner H."/>
            <person name="Kuck U."/>
        </authorList>
    </citation>
    <scope>NUCLEOTIDE SEQUENCE [LARGE SCALE GENOMIC DNA]</scope>
    <source>
        <strain evidence="2">P2niaD18</strain>
    </source>
</reference>
<dbReference type="EMBL" id="CM002800">
    <property type="protein sequence ID" value="KZN84662.1"/>
    <property type="molecule type" value="Genomic_DNA"/>
</dbReference>
<organism evidence="2">
    <name type="scientific">Penicillium chrysogenum</name>
    <name type="common">Penicillium notatum</name>
    <dbReference type="NCBI Taxonomy" id="5076"/>
    <lineage>
        <taxon>Eukaryota</taxon>
        <taxon>Fungi</taxon>
        <taxon>Dikarya</taxon>
        <taxon>Ascomycota</taxon>
        <taxon>Pezizomycotina</taxon>
        <taxon>Eurotiomycetes</taxon>
        <taxon>Eurotiomycetidae</taxon>
        <taxon>Eurotiales</taxon>
        <taxon>Aspergillaceae</taxon>
        <taxon>Penicillium</taxon>
        <taxon>Penicillium chrysogenum species complex</taxon>
    </lineage>
</organism>
<accession>A0A167QEI4</accession>
<sequence length="388" mass="43202">MAGSSSQQAAIQLDDSRDWKSKRRIVVDNQGVDLPKLGSFNLYKLTPPLKERADLQQGCEAYAVLMSAKNGRGGADFGDAGVAWNSYGWAVVQVEPEPDEAGMSMPDSFTFTLSPRMSSIEAMFSHFFQTFQARPRLHLAAVDSRGAFARAAVRARNPVELLARLEYAAGAELTPEPGLDNMFDPQTAEALAAGDQADAPRLALYKRVLPLEYLACLAYEPLFRCVYHYVYALKYGVVRIVFGIWVLNCAGSSCRARADVGHTLVPNDRVIWRFEENLRAMGSLATWDPGFRRLMDMASERKRGKRNPTSNASSPGLGQRIVRIGTPATPFKRHSNTVGRDLLQSCYFFPLFTLRFFFVKDAVAQGHVEIRRVDTKKNAATWIHEGPR</sequence>
<gene>
    <name evidence="2" type="ORF">EN45_088030</name>
</gene>
<feature type="compositionally biased region" description="Polar residues" evidence="1">
    <location>
        <begin position="307"/>
        <end position="316"/>
    </location>
</feature>
<dbReference type="AlphaFoldDB" id="A0A167QEI4"/>
<evidence type="ECO:0000256" key="1">
    <source>
        <dbReference type="SAM" id="MobiDB-lite"/>
    </source>
</evidence>